<dbReference type="OrthoDB" id="9798754at2"/>
<dbReference type="Pfam" id="PF04480">
    <property type="entry name" value="DUF559"/>
    <property type="match status" value="1"/>
</dbReference>
<reference evidence="2 3" key="1">
    <citation type="submission" date="2019-08" db="EMBL/GenBank/DDBJ databases">
        <title>Complete genome sequence of Candidatus Uab amorphum.</title>
        <authorList>
            <person name="Shiratori T."/>
            <person name="Suzuki S."/>
            <person name="Kakizawa Y."/>
            <person name="Ishida K."/>
        </authorList>
    </citation>
    <scope>NUCLEOTIDE SEQUENCE [LARGE SCALE GENOMIC DNA]</scope>
    <source>
        <strain evidence="2 3">SRT547</strain>
    </source>
</reference>
<dbReference type="Gene3D" id="3.40.960.10">
    <property type="entry name" value="VSR Endonuclease"/>
    <property type="match status" value="1"/>
</dbReference>
<sequence length="376" mass="43094">MLEPKAIYHGQVQLVPGLFCDAYILNDKSAVMSTRGTADLLNIDHKALKNMGTKSLPKGLRPFISNEINMGTKKVKVEAKSHYRGRYIDVYTINTIEALIKAYAFAFANDKLRQNQKHIGKRCVLLMGALLKTALDITVREACGLSSSSQKTAQTYYMEAAQLIKNSGFHCSVSENIATKKDILIFLNTPQSTLNSFLYKHSYEIKPIKLDSKTIQSIGCKARRLYGYHLEDVIKIIFGMDTAVGIKLKKEMFGDLANYSKMYAKDEIQWREVLIQVFKGFDLRFNYPIGQYRYRVDFFVPELLLCLECNGYSHHYYDKEKEAKRENIISEEYALIRFHHKIDVQDLFNAILHAKPGKIVKIYNVKKNTPSKVLTK</sequence>
<dbReference type="Proteomes" id="UP000326354">
    <property type="component" value="Chromosome"/>
</dbReference>
<gene>
    <name evidence="2" type="ORF">UABAM_04638</name>
</gene>
<evidence type="ECO:0000313" key="2">
    <source>
        <dbReference type="EMBL" id="BBM86252.1"/>
    </source>
</evidence>
<accession>A0A5S9F555</accession>
<proteinExistence type="predicted"/>
<dbReference type="KEGG" id="uam:UABAM_04638"/>
<organism evidence="2 3">
    <name type="scientific">Uabimicrobium amorphum</name>
    <dbReference type="NCBI Taxonomy" id="2596890"/>
    <lineage>
        <taxon>Bacteria</taxon>
        <taxon>Pseudomonadati</taxon>
        <taxon>Planctomycetota</taxon>
        <taxon>Candidatus Uabimicrobiia</taxon>
        <taxon>Candidatus Uabimicrobiales</taxon>
        <taxon>Candidatus Uabimicrobiaceae</taxon>
        <taxon>Candidatus Uabimicrobium</taxon>
    </lineage>
</organism>
<keyword evidence="3" id="KW-1185">Reference proteome</keyword>
<dbReference type="RefSeq" id="WP_151970318.1">
    <property type="nucleotide sequence ID" value="NZ_AP019860.1"/>
</dbReference>
<protein>
    <recommendedName>
        <fullName evidence="1">DUF559 domain-containing protein</fullName>
    </recommendedName>
</protein>
<evidence type="ECO:0000259" key="1">
    <source>
        <dbReference type="Pfam" id="PF04480"/>
    </source>
</evidence>
<dbReference type="AlphaFoldDB" id="A0A5S9F555"/>
<feature type="domain" description="DUF559" evidence="1">
    <location>
        <begin position="264"/>
        <end position="341"/>
    </location>
</feature>
<evidence type="ECO:0000313" key="3">
    <source>
        <dbReference type="Proteomes" id="UP000326354"/>
    </source>
</evidence>
<dbReference type="InterPro" id="IPR007569">
    <property type="entry name" value="DUF559"/>
</dbReference>
<name>A0A5S9F555_UABAM</name>
<dbReference type="EMBL" id="AP019860">
    <property type="protein sequence ID" value="BBM86252.1"/>
    <property type="molecule type" value="Genomic_DNA"/>
</dbReference>